<evidence type="ECO:0000259" key="6">
    <source>
        <dbReference type="Pfam" id="PF13458"/>
    </source>
</evidence>
<reference evidence="7 8" key="1">
    <citation type="submission" date="2024-06" db="EMBL/GenBank/DDBJ databases">
        <title>Genomic Encyclopedia of Type Strains, Phase IV (KMG-IV): sequencing the most valuable type-strain genomes for metagenomic binning, comparative biology and taxonomic classification.</title>
        <authorList>
            <person name="Goeker M."/>
        </authorList>
    </citation>
    <scope>NUCLEOTIDE SEQUENCE [LARGE SCALE GENOMIC DNA]</scope>
    <source>
        <strain evidence="7 8">DSM 28302</strain>
    </source>
</reference>
<accession>A0ABV2JGL9</accession>
<sequence length="390" mass="41274">MKKKLTLAALAFASTAVLAACGAAPSGSSSSTGTEVGDTIKVGLNFELSGAVAAYGQVQKNAAELAVDEINKAGGVDGKELEIVSKDNKSENNEAASVASSLVTQNKVNVMIGPATSGATAAATPAATKAAVPLVTPSGTQDSLTYADGKVKEYVFRTTFQDSFQGQVLAQYATENLSAKKVVLYYDNSSDYAKGIANEFKNEYKGEIVVEETFQAGDKDFQAALTKIKDKEFDAIIMPGYYTETGLITKQARDMGIDKPILGPDGFSDEKFIENATAAGTNNVYYVSGYSTKVDLSDKAAKFVESYKAKYGEEPNMFAALAYDSVYMVAEAAENAENSSEIAKNFAKIKDFDGVTGKTTIDEKHNPVKSAIMIGLKDGKEDSATVVEVK</sequence>
<evidence type="ECO:0000313" key="7">
    <source>
        <dbReference type="EMBL" id="MET3634912.1"/>
    </source>
</evidence>
<dbReference type="InterPro" id="IPR028081">
    <property type="entry name" value="Leu-bd"/>
</dbReference>
<feature type="signal peptide" evidence="5">
    <location>
        <begin position="1"/>
        <end position="19"/>
    </location>
</feature>
<evidence type="ECO:0000256" key="4">
    <source>
        <dbReference type="ARBA" id="ARBA00022970"/>
    </source>
</evidence>
<evidence type="ECO:0000256" key="5">
    <source>
        <dbReference type="SAM" id="SignalP"/>
    </source>
</evidence>
<dbReference type="RefSeq" id="WP_354369641.1">
    <property type="nucleotide sequence ID" value="NZ_JBEPLN010000031.1"/>
</dbReference>
<comment type="similarity">
    <text evidence="1">Belongs to the leucine-binding protein family.</text>
</comment>
<dbReference type="CDD" id="cd06347">
    <property type="entry name" value="PBP1_ABC_LivK_ligand_binding-like"/>
    <property type="match status" value="1"/>
</dbReference>
<dbReference type="PANTHER" id="PTHR30483">
    <property type="entry name" value="LEUCINE-SPECIFIC-BINDING PROTEIN"/>
    <property type="match status" value="1"/>
</dbReference>
<evidence type="ECO:0000313" key="8">
    <source>
        <dbReference type="Proteomes" id="UP001549037"/>
    </source>
</evidence>
<dbReference type="Gene3D" id="3.40.50.2300">
    <property type="match status" value="2"/>
</dbReference>
<dbReference type="InterPro" id="IPR051010">
    <property type="entry name" value="BCAA_transport"/>
</dbReference>
<keyword evidence="4" id="KW-0029">Amino-acid transport</keyword>
<dbReference type="EMBL" id="JBEPLN010000031">
    <property type="protein sequence ID" value="MET3634912.1"/>
    <property type="molecule type" value="Genomic_DNA"/>
</dbReference>
<evidence type="ECO:0000256" key="1">
    <source>
        <dbReference type="ARBA" id="ARBA00010062"/>
    </source>
</evidence>
<dbReference type="PROSITE" id="PS51257">
    <property type="entry name" value="PROKAR_LIPOPROTEIN"/>
    <property type="match status" value="1"/>
</dbReference>
<dbReference type="Proteomes" id="UP001549037">
    <property type="component" value="Unassembled WGS sequence"/>
</dbReference>
<keyword evidence="3 5" id="KW-0732">Signal</keyword>
<keyword evidence="2" id="KW-0813">Transport</keyword>
<feature type="domain" description="Leucine-binding protein" evidence="6">
    <location>
        <begin position="39"/>
        <end position="377"/>
    </location>
</feature>
<evidence type="ECO:0000256" key="2">
    <source>
        <dbReference type="ARBA" id="ARBA00022448"/>
    </source>
</evidence>
<protein>
    <submittedName>
        <fullName evidence="7">Branched-chain amino acid transport system substrate-binding protein</fullName>
    </submittedName>
</protein>
<feature type="chain" id="PRO_5046121927" evidence="5">
    <location>
        <begin position="20"/>
        <end position="390"/>
    </location>
</feature>
<dbReference type="SUPFAM" id="SSF53822">
    <property type="entry name" value="Periplasmic binding protein-like I"/>
    <property type="match status" value="1"/>
</dbReference>
<dbReference type="PRINTS" id="PR00337">
    <property type="entry name" value="LEUILEVALBP"/>
</dbReference>
<name>A0ABV2JGL9_9STRE</name>
<proteinExistence type="inferred from homology"/>
<dbReference type="PANTHER" id="PTHR30483:SF6">
    <property type="entry name" value="PERIPLASMIC BINDING PROTEIN OF ABC TRANSPORTER FOR NATURAL AMINO ACIDS"/>
    <property type="match status" value="1"/>
</dbReference>
<dbReference type="InterPro" id="IPR000709">
    <property type="entry name" value="Leu_Ile_Val-bd"/>
</dbReference>
<organism evidence="7 8">
    <name type="scientific">Streptococcus porcorum</name>
    <dbReference type="NCBI Taxonomy" id="701526"/>
    <lineage>
        <taxon>Bacteria</taxon>
        <taxon>Bacillati</taxon>
        <taxon>Bacillota</taxon>
        <taxon>Bacilli</taxon>
        <taxon>Lactobacillales</taxon>
        <taxon>Streptococcaceae</taxon>
        <taxon>Streptococcus</taxon>
    </lineage>
</organism>
<dbReference type="InterPro" id="IPR028082">
    <property type="entry name" value="Peripla_BP_I"/>
</dbReference>
<comment type="caution">
    <text evidence="7">The sequence shown here is derived from an EMBL/GenBank/DDBJ whole genome shotgun (WGS) entry which is preliminary data.</text>
</comment>
<evidence type="ECO:0000256" key="3">
    <source>
        <dbReference type="ARBA" id="ARBA00022729"/>
    </source>
</evidence>
<dbReference type="Pfam" id="PF13458">
    <property type="entry name" value="Peripla_BP_6"/>
    <property type="match status" value="1"/>
</dbReference>
<keyword evidence="8" id="KW-1185">Reference proteome</keyword>
<gene>
    <name evidence="7" type="ORF">ABID28_001573</name>
</gene>